<dbReference type="SUPFAM" id="SSF54427">
    <property type="entry name" value="NTF2-like"/>
    <property type="match status" value="1"/>
</dbReference>
<evidence type="ECO:0000313" key="3">
    <source>
        <dbReference type="Proteomes" id="UP000218784"/>
    </source>
</evidence>
<dbReference type="EMBL" id="NWVD01000004">
    <property type="protein sequence ID" value="PCG08884.1"/>
    <property type="molecule type" value="Genomic_DNA"/>
</dbReference>
<evidence type="ECO:0000313" key="2">
    <source>
        <dbReference type="EMBL" id="PCG08884.1"/>
    </source>
</evidence>
<sequence>MMAPAAAGAEAAATPQVAITAAMADSAAGWDAGDLPKFMAIYADDAIYVAGDKVVGGKAAIAARYAKSFTAGGNARGRLRFQPQAWRTLSAVHMLLVARWTLTPDGDAKPQTGLTTLVFERRKAGWRIISDHSS</sequence>
<dbReference type="InterPro" id="IPR011944">
    <property type="entry name" value="Steroid_delta5-4_isomerase"/>
</dbReference>
<feature type="domain" description="DUF4440" evidence="1">
    <location>
        <begin position="20"/>
        <end position="128"/>
    </location>
</feature>
<gene>
    <name evidence="2" type="ORF">COA17_11290</name>
</gene>
<dbReference type="InterPro" id="IPR032710">
    <property type="entry name" value="NTF2-like_dom_sf"/>
</dbReference>
<dbReference type="Proteomes" id="UP000218784">
    <property type="component" value="Unassembled WGS sequence"/>
</dbReference>
<proteinExistence type="predicted"/>
<dbReference type="Gene3D" id="3.10.450.50">
    <property type="match status" value="1"/>
</dbReference>
<dbReference type="Pfam" id="PF14534">
    <property type="entry name" value="DUF4440"/>
    <property type="match status" value="1"/>
</dbReference>
<keyword evidence="3" id="KW-1185">Reference proteome</keyword>
<accession>A0A2A4HX00</accession>
<reference evidence="2 3" key="1">
    <citation type="submission" date="2017-09" db="EMBL/GenBank/DDBJ databases">
        <title>Sphingomonas ginsenosidimutans KACC 14949, whole genome shotgun sequence.</title>
        <authorList>
            <person name="Feng G."/>
            <person name="Zhu H."/>
        </authorList>
    </citation>
    <scope>NUCLEOTIDE SEQUENCE [LARGE SCALE GENOMIC DNA]</scope>
    <source>
        <strain evidence="2 3">KACC 14949</strain>
    </source>
</reference>
<protein>
    <submittedName>
        <fullName evidence="2">DUF4440 domain-containing protein</fullName>
    </submittedName>
</protein>
<dbReference type="AlphaFoldDB" id="A0A2A4HX00"/>
<comment type="caution">
    <text evidence="2">The sequence shown here is derived from an EMBL/GenBank/DDBJ whole genome shotgun (WGS) entry which is preliminary data.</text>
</comment>
<name>A0A2A4HX00_9SPHN</name>
<organism evidence="2 3">
    <name type="scientific">Sphingomonas ginsenosidimutans</name>
    <dbReference type="NCBI Taxonomy" id="862134"/>
    <lineage>
        <taxon>Bacteria</taxon>
        <taxon>Pseudomonadati</taxon>
        <taxon>Pseudomonadota</taxon>
        <taxon>Alphaproteobacteria</taxon>
        <taxon>Sphingomonadales</taxon>
        <taxon>Sphingomonadaceae</taxon>
        <taxon>Sphingomonas</taxon>
    </lineage>
</organism>
<dbReference type="NCBIfam" id="TIGR02246">
    <property type="entry name" value="SgcJ/EcaC family oxidoreductase"/>
    <property type="match status" value="1"/>
</dbReference>
<evidence type="ECO:0000259" key="1">
    <source>
        <dbReference type="Pfam" id="PF14534"/>
    </source>
</evidence>
<dbReference type="InterPro" id="IPR027843">
    <property type="entry name" value="DUF4440"/>
</dbReference>